<organism evidence="7 8">
    <name type="scientific">Pterulicium gracile</name>
    <dbReference type="NCBI Taxonomy" id="1884261"/>
    <lineage>
        <taxon>Eukaryota</taxon>
        <taxon>Fungi</taxon>
        <taxon>Dikarya</taxon>
        <taxon>Basidiomycota</taxon>
        <taxon>Agaricomycotina</taxon>
        <taxon>Agaricomycetes</taxon>
        <taxon>Agaricomycetidae</taxon>
        <taxon>Agaricales</taxon>
        <taxon>Pleurotineae</taxon>
        <taxon>Pterulaceae</taxon>
        <taxon>Pterulicium</taxon>
    </lineage>
</organism>
<dbReference type="GO" id="GO:0046982">
    <property type="term" value="F:protein heterodimerization activity"/>
    <property type="evidence" value="ECO:0007669"/>
    <property type="project" value="InterPro"/>
</dbReference>
<dbReference type="CDD" id="cd22928">
    <property type="entry name" value="HFD_POLE3_DPB4"/>
    <property type="match status" value="1"/>
</dbReference>
<evidence type="ECO:0000256" key="1">
    <source>
        <dbReference type="ARBA" id="ARBA00004123"/>
    </source>
</evidence>
<feature type="compositionally biased region" description="Basic and acidic residues" evidence="5">
    <location>
        <begin position="251"/>
        <end position="282"/>
    </location>
</feature>
<dbReference type="GO" id="GO:0006974">
    <property type="term" value="P:DNA damage response"/>
    <property type="evidence" value="ECO:0007669"/>
    <property type="project" value="TreeGrafter"/>
</dbReference>
<dbReference type="GO" id="GO:0031507">
    <property type="term" value="P:heterochromatin formation"/>
    <property type="evidence" value="ECO:0007669"/>
    <property type="project" value="TreeGrafter"/>
</dbReference>
<dbReference type="Gene3D" id="1.10.20.10">
    <property type="entry name" value="Histone, subunit A"/>
    <property type="match status" value="1"/>
</dbReference>
<dbReference type="InterPro" id="IPR003958">
    <property type="entry name" value="CBFA_NFYB_domain"/>
</dbReference>
<evidence type="ECO:0000256" key="3">
    <source>
        <dbReference type="ARBA" id="ARBA00039775"/>
    </source>
</evidence>
<evidence type="ECO:0000259" key="6">
    <source>
        <dbReference type="Pfam" id="PF00808"/>
    </source>
</evidence>
<dbReference type="InterPro" id="IPR009072">
    <property type="entry name" value="Histone-fold"/>
</dbReference>
<keyword evidence="2" id="KW-0539">Nucleus</keyword>
<dbReference type="GO" id="GO:0008622">
    <property type="term" value="C:epsilon DNA polymerase complex"/>
    <property type="evidence" value="ECO:0007669"/>
    <property type="project" value="TreeGrafter"/>
</dbReference>
<feature type="compositionally biased region" description="Acidic residues" evidence="5">
    <location>
        <begin position="237"/>
        <end position="250"/>
    </location>
</feature>
<dbReference type="OrthoDB" id="1707486at2759"/>
<evidence type="ECO:0000313" key="7">
    <source>
        <dbReference type="EMBL" id="TFK97423.1"/>
    </source>
</evidence>
<dbReference type="InterPro" id="IPR051377">
    <property type="entry name" value="DNA_Pol-Epsilon_Subunit"/>
</dbReference>
<evidence type="ECO:0000256" key="4">
    <source>
        <dbReference type="ARBA" id="ARBA00042096"/>
    </source>
</evidence>
<evidence type="ECO:0000313" key="8">
    <source>
        <dbReference type="Proteomes" id="UP000305067"/>
    </source>
</evidence>
<name>A0A5C3QGJ6_9AGAR</name>
<dbReference type="PANTHER" id="PTHR46172">
    <property type="entry name" value="DNA POLYMERASE EPSILON SUBUNIT 3"/>
    <property type="match status" value="1"/>
</dbReference>
<comment type="subcellular location">
    <subcellularLocation>
        <location evidence="1">Nucleus</location>
    </subcellularLocation>
</comment>
<dbReference type="STRING" id="1884261.A0A5C3QGJ6"/>
<dbReference type="Proteomes" id="UP000305067">
    <property type="component" value="Unassembled WGS sequence"/>
</dbReference>
<gene>
    <name evidence="7" type="ORF">BDV98DRAFT_658543</name>
</gene>
<protein>
    <recommendedName>
        <fullName evidence="3">DNA polymerase epsilon subunit D</fullName>
    </recommendedName>
    <alternativeName>
        <fullName evidence="4">DNA polymerase II subunit D</fullName>
    </alternativeName>
</protein>
<sequence>MPRKEALSSNLSPQVQQEMAGDGIEKYELPKALVARISKSNMSPNIKLQKEVVMSLVKGSTVFINYVMATAHEVALSKQHKSIAASDVLKALEILQFKDIADIVQPELDVYRELAKTDKSRRGTSNLSAAKAAAAAAAATSASTNSAAATITTSASAPIGKTKSTTAKSTATAKATATKGKGKAKTSATPAPPAVPGSGGVDPSLLFGSGSKDDAMDVDEDHPVQGEYDSVVQVEDVIQDDDDDDVEDGPEEIKDKMAIEEEELRRDDKGLDESEAGRKEWRAGTGRELA</sequence>
<evidence type="ECO:0000256" key="5">
    <source>
        <dbReference type="SAM" id="MobiDB-lite"/>
    </source>
</evidence>
<dbReference type="EMBL" id="ML178847">
    <property type="protein sequence ID" value="TFK97423.1"/>
    <property type="molecule type" value="Genomic_DNA"/>
</dbReference>
<dbReference type="Pfam" id="PF00808">
    <property type="entry name" value="CBFD_NFYB_HMF"/>
    <property type="match status" value="1"/>
</dbReference>
<dbReference type="GO" id="GO:0008623">
    <property type="term" value="C:CHRAC"/>
    <property type="evidence" value="ECO:0007669"/>
    <property type="project" value="TreeGrafter"/>
</dbReference>
<proteinExistence type="predicted"/>
<accession>A0A5C3QGJ6</accession>
<dbReference type="GO" id="GO:0006272">
    <property type="term" value="P:leading strand elongation"/>
    <property type="evidence" value="ECO:0007669"/>
    <property type="project" value="TreeGrafter"/>
</dbReference>
<dbReference type="AlphaFoldDB" id="A0A5C3QGJ6"/>
<feature type="compositionally biased region" description="Low complexity" evidence="5">
    <location>
        <begin position="159"/>
        <end position="189"/>
    </location>
</feature>
<evidence type="ECO:0000256" key="2">
    <source>
        <dbReference type="ARBA" id="ARBA00023242"/>
    </source>
</evidence>
<dbReference type="PANTHER" id="PTHR46172:SF1">
    <property type="entry name" value="DNA POLYMERASE EPSILON SUBUNIT 3"/>
    <property type="match status" value="1"/>
</dbReference>
<feature type="region of interest" description="Disordered" evidence="5">
    <location>
        <begin position="159"/>
        <end position="290"/>
    </location>
</feature>
<keyword evidence="8" id="KW-1185">Reference proteome</keyword>
<feature type="domain" description="Transcription factor CBF/NF-Y/archaeal histone" evidence="6">
    <location>
        <begin position="28"/>
        <end position="92"/>
    </location>
</feature>
<dbReference type="SUPFAM" id="SSF47113">
    <property type="entry name" value="Histone-fold"/>
    <property type="match status" value="1"/>
</dbReference>
<dbReference type="GO" id="GO:0031490">
    <property type="term" value="F:chromatin DNA binding"/>
    <property type="evidence" value="ECO:0007669"/>
    <property type="project" value="TreeGrafter"/>
</dbReference>
<reference evidence="7 8" key="1">
    <citation type="journal article" date="2019" name="Nat. Ecol. Evol.">
        <title>Megaphylogeny resolves global patterns of mushroom evolution.</title>
        <authorList>
            <person name="Varga T."/>
            <person name="Krizsan K."/>
            <person name="Foldi C."/>
            <person name="Dima B."/>
            <person name="Sanchez-Garcia M."/>
            <person name="Sanchez-Ramirez S."/>
            <person name="Szollosi G.J."/>
            <person name="Szarkandi J.G."/>
            <person name="Papp V."/>
            <person name="Albert L."/>
            <person name="Andreopoulos W."/>
            <person name="Angelini C."/>
            <person name="Antonin V."/>
            <person name="Barry K.W."/>
            <person name="Bougher N.L."/>
            <person name="Buchanan P."/>
            <person name="Buyck B."/>
            <person name="Bense V."/>
            <person name="Catcheside P."/>
            <person name="Chovatia M."/>
            <person name="Cooper J."/>
            <person name="Damon W."/>
            <person name="Desjardin D."/>
            <person name="Finy P."/>
            <person name="Geml J."/>
            <person name="Haridas S."/>
            <person name="Hughes K."/>
            <person name="Justo A."/>
            <person name="Karasinski D."/>
            <person name="Kautmanova I."/>
            <person name="Kiss B."/>
            <person name="Kocsube S."/>
            <person name="Kotiranta H."/>
            <person name="LaButti K.M."/>
            <person name="Lechner B.E."/>
            <person name="Liimatainen K."/>
            <person name="Lipzen A."/>
            <person name="Lukacs Z."/>
            <person name="Mihaltcheva S."/>
            <person name="Morgado L.N."/>
            <person name="Niskanen T."/>
            <person name="Noordeloos M.E."/>
            <person name="Ohm R.A."/>
            <person name="Ortiz-Santana B."/>
            <person name="Ovrebo C."/>
            <person name="Racz N."/>
            <person name="Riley R."/>
            <person name="Savchenko A."/>
            <person name="Shiryaev A."/>
            <person name="Soop K."/>
            <person name="Spirin V."/>
            <person name="Szebenyi C."/>
            <person name="Tomsovsky M."/>
            <person name="Tulloss R.E."/>
            <person name="Uehling J."/>
            <person name="Grigoriev I.V."/>
            <person name="Vagvolgyi C."/>
            <person name="Papp T."/>
            <person name="Martin F.M."/>
            <person name="Miettinen O."/>
            <person name="Hibbett D.S."/>
            <person name="Nagy L.G."/>
        </authorList>
    </citation>
    <scope>NUCLEOTIDE SEQUENCE [LARGE SCALE GENOMIC DNA]</scope>
    <source>
        <strain evidence="7 8">CBS 309.79</strain>
    </source>
</reference>